<dbReference type="EMBL" id="CBUK010000020">
    <property type="protein sequence ID" value="CDI57614.1"/>
    <property type="molecule type" value="Genomic_DNA"/>
</dbReference>
<reference evidence="1" key="1">
    <citation type="submission" date="2013-09" db="EMBL/GenBank/DDBJ databases">
        <title>Draft Genome Sequence of five Lactobacillus helveticus strains CIRM-BIA 101T, 103, 104, 951 and 953 isolated from milk product.</title>
        <authorList>
            <person name="Valence F."/>
            <person name="Chuat V."/>
            <person name="Ma L."/>
            <person name="Creno S."/>
            <person name="Falentin H."/>
            <person name="Lortal S."/>
            <person name="Bizet C."/>
            <person name="Clermont D."/>
            <person name="Loux V."/>
            <person name="Bouchier C."/>
            <person name="Cousin S."/>
        </authorList>
    </citation>
    <scope>NUCLEOTIDE SEQUENCE [LARGE SCALE GENOMIC DNA]</scope>
    <source>
        <strain evidence="1">CIRM-BIA 951</strain>
    </source>
</reference>
<accession>U6F3R9</accession>
<protein>
    <submittedName>
        <fullName evidence="1">Uncharacterized protein</fullName>
    </submittedName>
</protein>
<keyword evidence="2" id="KW-1185">Reference proteome</keyword>
<comment type="caution">
    <text evidence="1">The sequence shown here is derived from an EMBL/GenBank/DDBJ whole genome shotgun (WGS) entry which is preliminary data.</text>
</comment>
<evidence type="ECO:0000313" key="2">
    <source>
        <dbReference type="Proteomes" id="UP000017248"/>
    </source>
</evidence>
<organism evidence="1 2">
    <name type="scientific">Lactobacillus helveticus CIRM-BIA 951</name>
    <dbReference type="NCBI Taxonomy" id="1226334"/>
    <lineage>
        <taxon>Bacteria</taxon>
        <taxon>Bacillati</taxon>
        <taxon>Bacillota</taxon>
        <taxon>Bacilli</taxon>
        <taxon>Lactobacillales</taxon>
        <taxon>Lactobacillaceae</taxon>
        <taxon>Lactobacillus</taxon>
    </lineage>
</organism>
<evidence type="ECO:0000313" key="1">
    <source>
        <dbReference type="EMBL" id="CDI57614.1"/>
    </source>
</evidence>
<proteinExistence type="predicted"/>
<dbReference type="AlphaFoldDB" id="U6F3R9"/>
<dbReference type="Proteomes" id="UP000017248">
    <property type="component" value="Unassembled WGS sequence"/>
</dbReference>
<dbReference type="HOGENOM" id="CLU_3345029_0_0_9"/>
<sequence length="37" mass="3986">MSGKKASPLSATYASQVKLLGMDYDGSKITSSLWLIH</sequence>
<gene>
    <name evidence="1" type="ORF">LHCIRMBIA951_00094</name>
</gene>
<name>U6F3R9_LACHE</name>